<feature type="domain" description="EGF-like" evidence="9">
    <location>
        <begin position="539"/>
        <end position="578"/>
    </location>
</feature>
<dbReference type="Pfam" id="PF23106">
    <property type="entry name" value="EGF_Teneurin"/>
    <property type="match status" value="1"/>
</dbReference>
<keyword evidence="7" id="KW-0472">Membrane</keyword>
<dbReference type="Pfam" id="PF00008">
    <property type="entry name" value="EGF"/>
    <property type="match status" value="1"/>
</dbReference>
<dbReference type="SUPFAM" id="SSF57196">
    <property type="entry name" value="EGF/Laminin"/>
    <property type="match status" value="2"/>
</dbReference>
<feature type="region of interest" description="Disordered" evidence="6">
    <location>
        <begin position="681"/>
        <end position="709"/>
    </location>
</feature>
<keyword evidence="7" id="KW-1133">Transmembrane helix</keyword>
<evidence type="ECO:0000256" key="6">
    <source>
        <dbReference type="SAM" id="MobiDB-lite"/>
    </source>
</evidence>
<dbReference type="PANTHER" id="PTHR24049:SF22">
    <property type="entry name" value="DROSOPHILA CRUMBS HOMOLOG"/>
    <property type="match status" value="1"/>
</dbReference>
<evidence type="ECO:0000256" key="4">
    <source>
        <dbReference type="ARBA" id="ARBA00023157"/>
    </source>
</evidence>
<evidence type="ECO:0000313" key="11">
    <source>
        <dbReference type="WBParaSite" id="PgR010_g187_t04"/>
    </source>
</evidence>
<dbReference type="InterPro" id="IPR001881">
    <property type="entry name" value="EGF-like_Ca-bd_dom"/>
</dbReference>
<feature type="chain" id="PRO_5036903269" evidence="8">
    <location>
        <begin position="21"/>
        <end position="709"/>
    </location>
</feature>
<dbReference type="GO" id="GO:0032991">
    <property type="term" value="C:protein-containing complex"/>
    <property type="evidence" value="ECO:0007669"/>
    <property type="project" value="TreeGrafter"/>
</dbReference>
<dbReference type="GO" id="GO:0005886">
    <property type="term" value="C:plasma membrane"/>
    <property type="evidence" value="ECO:0007669"/>
    <property type="project" value="TreeGrafter"/>
</dbReference>
<dbReference type="CDD" id="cd00054">
    <property type="entry name" value="EGF_CA"/>
    <property type="match status" value="1"/>
</dbReference>
<feature type="disulfide bond" evidence="5">
    <location>
        <begin position="611"/>
        <end position="620"/>
    </location>
</feature>
<feature type="compositionally biased region" description="Basic and acidic residues" evidence="6">
    <location>
        <begin position="700"/>
        <end position="709"/>
    </location>
</feature>
<dbReference type="PROSITE" id="PS00022">
    <property type="entry name" value="EGF_1"/>
    <property type="match status" value="6"/>
</dbReference>
<feature type="disulfide bond" evidence="5">
    <location>
        <begin position="418"/>
        <end position="427"/>
    </location>
</feature>
<dbReference type="PROSITE" id="PS50026">
    <property type="entry name" value="EGF_3"/>
    <property type="match status" value="4"/>
</dbReference>
<keyword evidence="10" id="KW-1185">Reference proteome</keyword>
<evidence type="ECO:0000256" key="2">
    <source>
        <dbReference type="ARBA" id="ARBA00022729"/>
    </source>
</evidence>
<keyword evidence="7" id="KW-0812">Transmembrane</keyword>
<feature type="domain" description="EGF-like" evidence="9">
    <location>
        <begin position="77"/>
        <end position="114"/>
    </location>
</feature>
<dbReference type="InterPro" id="IPR000742">
    <property type="entry name" value="EGF"/>
</dbReference>
<feature type="disulfide bond" evidence="5">
    <location>
        <begin position="104"/>
        <end position="113"/>
    </location>
</feature>
<feature type="compositionally biased region" description="Basic residues" evidence="6">
    <location>
        <begin position="681"/>
        <end position="694"/>
    </location>
</feature>
<feature type="signal peptide" evidence="8">
    <location>
        <begin position="1"/>
        <end position="20"/>
    </location>
</feature>
<keyword evidence="4 5" id="KW-1015">Disulfide bond</keyword>
<sequence length="709" mass="80033">MRISQFHVLLLCALFCEVFGLGFNFEAKRKRKKTFLEKMATGVSYLRKYHNLPKIAKIPEANFKSKISSSARSAASTFNPCKITQLCQNGGKCVSLHGAYYCHCTQNFYGKTCEFLADSSKCSKNRCQNDATCYSVEEVHPIIIAAAGVAVTPGSNKEFSESGIIERVQYECWCKPGFTGSLCEYSEDMRYCEEDYCLHKGLGRFKNISGVNECECICEENYGGDRCQIVLPCMGFKCENGGTCENIKVSGKNDEERYEAKCRCPPPSEYGIAASFKGDRCELINVVDERRIEDECFPCKMSALNYLKNCIDSVTQEREASLLQEMVLSCGSPCDYAQSYCLNGGECVPEGVVVDKTPNRTALMPKCHCQGLDEGAFCERVVRSPCDKTSVDPRGPEEKCGEHGNCIAKTVYDYICDCHPGWTGDKCEVSDPCYQHKCSEGSLCVALPIEHKEKYSLGYTCICDMNQDADFESTDSEVVKCLPADFGLCLNHQCKNQGRCYPCDKNDEQGLRLCSEEERRRGFRCLCPYGLQLPFCDKEATACTNNKCLNGAKCSVDPQNEFNYICNCRLGYMGRFCESQESPCVVQGLIACVMGTCVEDENFVRGFSCECLDGYEGFNCDLIVRPDFIGYIQRNYWWTYPLIMMIILSPIIILLTIASENSAKREYELKVAEKERLEKLKRRKDKRRRRKRSRMPAMETSKHYKETAV</sequence>
<feature type="disulfide bond" evidence="5">
    <location>
        <begin position="592"/>
        <end position="609"/>
    </location>
</feature>
<dbReference type="WBParaSite" id="PgR010_g187_t04">
    <property type="protein sequence ID" value="PgR010_g187_t04"/>
    <property type="gene ID" value="PgR010_g187"/>
</dbReference>
<feature type="transmembrane region" description="Helical" evidence="7">
    <location>
        <begin position="637"/>
        <end position="658"/>
    </location>
</feature>
<name>A0A915APX2_PARUN</name>
<feature type="domain" description="EGF-like" evidence="9">
    <location>
        <begin position="580"/>
        <end position="621"/>
    </location>
</feature>
<dbReference type="SMART" id="SM00179">
    <property type="entry name" value="EGF_CA"/>
    <property type="match status" value="2"/>
</dbReference>
<dbReference type="GO" id="GO:0045197">
    <property type="term" value="P:establishment or maintenance of epithelial cell apical/basal polarity"/>
    <property type="evidence" value="ECO:0007669"/>
    <property type="project" value="TreeGrafter"/>
</dbReference>
<keyword evidence="3" id="KW-0677">Repeat</keyword>
<reference evidence="11" key="1">
    <citation type="submission" date="2022-11" db="UniProtKB">
        <authorList>
            <consortium name="WormBaseParasite"/>
        </authorList>
    </citation>
    <scope>IDENTIFICATION</scope>
</reference>
<protein>
    <submittedName>
        <fullName evidence="11">EGF-like domain-containing protein</fullName>
    </submittedName>
</protein>
<evidence type="ECO:0000256" key="5">
    <source>
        <dbReference type="PROSITE-ProRule" id="PRU00076"/>
    </source>
</evidence>
<feature type="domain" description="EGF-like" evidence="9">
    <location>
        <begin position="390"/>
        <end position="428"/>
    </location>
</feature>
<dbReference type="SMART" id="SM00181">
    <property type="entry name" value="EGF"/>
    <property type="match status" value="10"/>
</dbReference>
<dbReference type="PANTHER" id="PTHR24049">
    <property type="entry name" value="CRUMBS FAMILY MEMBER"/>
    <property type="match status" value="1"/>
</dbReference>
<evidence type="ECO:0000256" key="3">
    <source>
        <dbReference type="ARBA" id="ARBA00022737"/>
    </source>
</evidence>
<evidence type="ECO:0000256" key="8">
    <source>
        <dbReference type="SAM" id="SignalP"/>
    </source>
</evidence>
<keyword evidence="2 8" id="KW-0732">Signal</keyword>
<proteinExistence type="predicted"/>
<evidence type="ECO:0000256" key="1">
    <source>
        <dbReference type="ARBA" id="ARBA00022536"/>
    </source>
</evidence>
<accession>A0A915APX2</accession>
<dbReference type="GO" id="GO:0007157">
    <property type="term" value="P:heterophilic cell-cell adhesion via plasma membrane cell adhesion molecules"/>
    <property type="evidence" value="ECO:0007669"/>
    <property type="project" value="TreeGrafter"/>
</dbReference>
<dbReference type="GO" id="GO:0005509">
    <property type="term" value="F:calcium ion binding"/>
    <property type="evidence" value="ECO:0007669"/>
    <property type="project" value="InterPro"/>
</dbReference>
<dbReference type="InterPro" id="IPR051022">
    <property type="entry name" value="Notch_Cell-Fate_Det"/>
</dbReference>
<dbReference type="Gene3D" id="2.10.25.10">
    <property type="entry name" value="Laminin"/>
    <property type="match status" value="6"/>
</dbReference>
<feature type="disulfide bond" evidence="5">
    <location>
        <begin position="568"/>
        <end position="577"/>
    </location>
</feature>
<evidence type="ECO:0000313" key="10">
    <source>
        <dbReference type="Proteomes" id="UP000887569"/>
    </source>
</evidence>
<dbReference type="Proteomes" id="UP000887569">
    <property type="component" value="Unplaced"/>
</dbReference>
<dbReference type="AlphaFoldDB" id="A0A915APX2"/>
<dbReference type="PROSITE" id="PS01186">
    <property type="entry name" value="EGF_2"/>
    <property type="match status" value="4"/>
</dbReference>
<keyword evidence="1 5" id="KW-0245">EGF-like domain</keyword>
<comment type="caution">
    <text evidence="5">Lacks conserved residue(s) required for the propagation of feature annotation.</text>
</comment>
<evidence type="ECO:0000256" key="7">
    <source>
        <dbReference type="SAM" id="Phobius"/>
    </source>
</evidence>
<evidence type="ECO:0000259" key="9">
    <source>
        <dbReference type="PROSITE" id="PS50026"/>
    </source>
</evidence>
<organism evidence="10 11">
    <name type="scientific">Parascaris univalens</name>
    <name type="common">Nematode worm</name>
    <dbReference type="NCBI Taxonomy" id="6257"/>
    <lineage>
        <taxon>Eukaryota</taxon>
        <taxon>Metazoa</taxon>
        <taxon>Ecdysozoa</taxon>
        <taxon>Nematoda</taxon>
        <taxon>Chromadorea</taxon>
        <taxon>Rhabditida</taxon>
        <taxon>Spirurina</taxon>
        <taxon>Ascaridomorpha</taxon>
        <taxon>Ascaridoidea</taxon>
        <taxon>Ascarididae</taxon>
        <taxon>Parascaris</taxon>
    </lineage>
</organism>